<dbReference type="SUPFAM" id="SSF116842">
    <property type="entry name" value="XseB-like"/>
    <property type="match status" value="1"/>
</dbReference>
<dbReference type="AlphaFoldDB" id="A0A264W5E5"/>
<dbReference type="EMBL" id="NOKQ01000187">
    <property type="protein sequence ID" value="OZS78800.1"/>
    <property type="molecule type" value="Genomic_DNA"/>
</dbReference>
<dbReference type="PIRSF" id="PIRSF006488">
    <property type="entry name" value="Exonuc_VII_S"/>
    <property type="match status" value="1"/>
</dbReference>
<comment type="function">
    <text evidence="6">Bidirectionally degrades single-stranded DNA into large acid-insoluble oligonucleotides, which are then degraded further into small acid-soluble oligonucleotides.</text>
</comment>
<evidence type="ECO:0000256" key="3">
    <source>
        <dbReference type="ARBA" id="ARBA00022722"/>
    </source>
</evidence>
<dbReference type="Proteomes" id="UP000217065">
    <property type="component" value="Unassembled WGS sequence"/>
</dbReference>
<evidence type="ECO:0000256" key="5">
    <source>
        <dbReference type="ARBA" id="ARBA00022839"/>
    </source>
</evidence>
<dbReference type="NCBIfam" id="TIGR01280">
    <property type="entry name" value="xseB"/>
    <property type="match status" value="1"/>
</dbReference>
<keyword evidence="8" id="KW-1185">Reference proteome</keyword>
<keyword evidence="5 6" id="KW-0269">Exonuclease</keyword>
<comment type="caution">
    <text evidence="7">The sequence shown here is derived from an EMBL/GenBank/DDBJ whole genome shotgun (WGS) entry which is preliminary data.</text>
</comment>
<comment type="subcellular location">
    <subcellularLocation>
        <location evidence="6">Cytoplasm</location>
    </subcellularLocation>
</comment>
<dbReference type="GO" id="GO:0008855">
    <property type="term" value="F:exodeoxyribonuclease VII activity"/>
    <property type="evidence" value="ECO:0007669"/>
    <property type="project" value="UniProtKB-UniRule"/>
</dbReference>
<dbReference type="InterPro" id="IPR003761">
    <property type="entry name" value="Exonuc_VII_S"/>
</dbReference>
<dbReference type="InterPro" id="IPR037004">
    <property type="entry name" value="Exonuc_VII_ssu_sf"/>
</dbReference>
<evidence type="ECO:0000256" key="4">
    <source>
        <dbReference type="ARBA" id="ARBA00022801"/>
    </source>
</evidence>
<dbReference type="NCBIfam" id="NF002138">
    <property type="entry name" value="PRK00977.1-2"/>
    <property type="match status" value="1"/>
</dbReference>
<gene>
    <name evidence="6 7" type="primary">xseB</name>
    <name evidence="7" type="ORF">CF394_04480</name>
</gene>
<comment type="catalytic activity">
    <reaction evidence="6">
        <text>Exonucleolytic cleavage in either 5'- to 3'- or 3'- to 5'-direction to yield nucleoside 5'-phosphates.</text>
        <dbReference type="EC" id="3.1.11.6"/>
    </reaction>
</comment>
<keyword evidence="3 6" id="KW-0540">Nuclease</keyword>
<dbReference type="PANTHER" id="PTHR34137:SF1">
    <property type="entry name" value="EXODEOXYRIBONUCLEASE 7 SMALL SUBUNIT"/>
    <property type="match status" value="1"/>
</dbReference>
<evidence type="ECO:0000256" key="6">
    <source>
        <dbReference type="HAMAP-Rule" id="MF_00337"/>
    </source>
</evidence>
<comment type="subunit">
    <text evidence="6">Heterooligomer composed of large and small subunits.</text>
</comment>
<protein>
    <recommendedName>
        <fullName evidence="6">Exodeoxyribonuclease 7 small subunit</fullName>
        <ecNumber evidence="6">3.1.11.6</ecNumber>
    </recommendedName>
    <alternativeName>
        <fullName evidence="6">Exodeoxyribonuclease VII small subunit</fullName>
        <shortName evidence="6">Exonuclease VII small subunit</shortName>
    </alternativeName>
</protein>
<keyword evidence="2 6" id="KW-0963">Cytoplasm</keyword>
<dbReference type="HAMAP" id="MF_00337">
    <property type="entry name" value="Exonuc_7_S"/>
    <property type="match status" value="1"/>
</dbReference>
<organism evidence="7 8">
    <name type="scientific">Tetzosporium hominis</name>
    <dbReference type="NCBI Taxonomy" id="2020506"/>
    <lineage>
        <taxon>Bacteria</taxon>
        <taxon>Bacillati</taxon>
        <taxon>Bacillota</taxon>
        <taxon>Bacilli</taxon>
        <taxon>Bacillales</taxon>
        <taxon>Caryophanaceae</taxon>
        <taxon>Tetzosporium</taxon>
    </lineage>
</organism>
<evidence type="ECO:0000256" key="1">
    <source>
        <dbReference type="ARBA" id="ARBA00009998"/>
    </source>
</evidence>
<evidence type="ECO:0000256" key="2">
    <source>
        <dbReference type="ARBA" id="ARBA00022490"/>
    </source>
</evidence>
<name>A0A264W5E5_9BACL</name>
<evidence type="ECO:0000313" key="7">
    <source>
        <dbReference type="EMBL" id="OZS78800.1"/>
    </source>
</evidence>
<sequence>MGIMERTFEEAMKQLEEIVRRLEQGDVPLEESIDLYKQGMELSAQCSAKLQQAEKQLVQFIDAEEEAD</sequence>
<proteinExistence type="inferred from homology"/>
<evidence type="ECO:0000313" key="8">
    <source>
        <dbReference type="Proteomes" id="UP000217065"/>
    </source>
</evidence>
<dbReference type="OrthoDB" id="9798666at2"/>
<accession>A0A264W5E5</accession>
<dbReference type="PANTHER" id="PTHR34137">
    <property type="entry name" value="EXODEOXYRIBONUCLEASE 7 SMALL SUBUNIT"/>
    <property type="match status" value="1"/>
</dbReference>
<keyword evidence="4 6" id="KW-0378">Hydrolase</keyword>
<reference evidence="7 8" key="1">
    <citation type="submission" date="2017-07" db="EMBL/GenBank/DDBJ databases">
        <title>Tetzosporium hominis gen.nov. sp.nov.</title>
        <authorList>
            <person name="Tetz G."/>
            <person name="Tetz V."/>
        </authorList>
    </citation>
    <scope>NUCLEOTIDE SEQUENCE [LARGE SCALE GENOMIC DNA]</scope>
    <source>
        <strain evidence="7 8">VT-49</strain>
    </source>
</reference>
<dbReference type="NCBIfam" id="NF002139">
    <property type="entry name" value="PRK00977.1-3"/>
    <property type="match status" value="1"/>
</dbReference>
<dbReference type="EC" id="3.1.11.6" evidence="6"/>
<comment type="similarity">
    <text evidence="1 6">Belongs to the XseB family.</text>
</comment>
<dbReference type="GO" id="GO:0009318">
    <property type="term" value="C:exodeoxyribonuclease VII complex"/>
    <property type="evidence" value="ECO:0007669"/>
    <property type="project" value="UniProtKB-UniRule"/>
</dbReference>
<dbReference type="GO" id="GO:0005829">
    <property type="term" value="C:cytosol"/>
    <property type="evidence" value="ECO:0007669"/>
    <property type="project" value="TreeGrafter"/>
</dbReference>
<dbReference type="Pfam" id="PF02609">
    <property type="entry name" value="Exonuc_VII_S"/>
    <property type="match status" value="1"/>
</dbReference>
<dbReference type="GO" id="GO:0006308">
    <property type="term" value="P:DNA catabolic process"/>
    <property type="evidence" value="ECO:0007669"/>
    <property type="project" value="UniProtKB-UniRule"/>
</dbReference>
<dbReference type="Gene3D" id="1.10.287.1040">
    <property type="entry name" value="Exonuclease VII, small subunit"/>
    <property type="match status" value="1"/>
</dbReference>